<protein>
    <submittedName>
        <fullName evidence="4">Tetratricopeptide repeat protein</fullName>
    </submittedName>
</protein>
<keyword evidence="5" id="KW-1185">Reference proteome</keyword>
<organism evidence="4 5">
    <name type="scientific">Microbulbifer aggregans</name>
    <dbReference type="NCBI Taxonomy" id="1769779"/>
    <lineage>
        <taxon>Bacteria</taxon>
        <taxon>Pseudomonadati</taxon>
        <taxon>Pseudomonadota</taxon>
        <taxon>Gammaproteobacteria</taxon>
        <taxon>Cellvibrionales</taxon>
        <taxon>Microbulbiferaceae</taxon>
        <taxon>Microbulbifer</taxon>
    </lineage>
</organism>
<keyword evidence="1" id="KW-0802">TPR repeat</keyword>
<dbReference type="InterPro" id="IPR011990">
    <property type="entry name" value="TPR-like_helical_dom_sf"/>
</dbReference>
<keyword evidence="3" id="KW-0812">Transmembrane</keyword>
<gene>
    <name evidence="4" type="ORF">AUP74_01542</name>
</gene>
<dbReference type="SUPFAM" id="SSF48452">
    <property type="entry name" value="TPR-like"/>
    <property type="match status" value="1"/>
</dbReference>
<dbReference type="Gene3D" id="1.25.40.10">
    <property type="entry name" value="Tetratricopeptide repeat domain"/>
    <property type="match status" value="2"/>
</dbReference>
<dbReference type="OrthoDB" id="6286134at2"/>
<feature type="repeat" description="TPR" evidence="1">
    <location>
        <begin position="287"/>
        <end position="320"/>
    </location>
</feature>
<evidence type="ECO:0000256" key="3">
    <source>
        <dbReference type="SAM" id="Phobius"/>
    </source>
</evidence>
<dbReference type="PATRIC" id="fig|1769779.3.peg.1539"/>
<dbReference type="PROSITE" id="PS50005">
    <property type="entry name" value="TPR"/>
    <property type="match status" value="1"/>
</dbReference>
<reference evidence="5" key="1">
    <citation type="submission" date="2016-01" db="EMBL/GenBank/DDBJ databases">
        <title>Complete genome sequence of Microbulbifer sp. CCB-MM1, a halophile isolated from Matang Mangrove Forest, Perak.</title>
        <authorList>
            <person name="Moh T.H."/>
            <person name="Dinesh B."/>
            <person name="Lau N.-S."/>
            <person name="Go F."/>
            <person name="Alexander Chong S.-C."/>
        </authorList>
    </citation>
    <scope>NUCLEOTIDE SEQUENCE [LARGE SCALE GENOMIC DNA]</scope>
    <source>
        <strain evidence="5">CCB-MM1</strain>
    </source>
</reference>
<keyword evidence="3" id="KW-0472">Membrane</keyword>
<name>A0A1C9W774_9GAMM</name>
<evidence type="ECO:0000256" key="1">
    <source>
        <dbReference type="PROSITE-ProRule" id="PRU00339"/>
    </source>
</evidence>
<evidence type="ECO:0000313" key="5">
    <source>
        <dbReference type="Proteomes" id="UP000095672"/>
    </source>
</evidence>
<proteinExistence type="predicted"/>
<dbReference type="KEGG" id="micc:AUP74_01542"/>
<evidence type="ECO:0000256" key="2">
    <source>
        <dbReference type="SAM" id="MobiDB-lite"/>
    </source>
</evidence>
<dbReference type="AlphaFoldDB" id="A0A1C9W774"/>
<sequence>MQHRDDNPDDKGIISPADFSFGNTATPEPSPKLKHSTTKTDSGARDYRAVAVGSLLVLGVVGVFWLLPQAVEKKPTKSPVAATPANQQPTTASQAAPVKVSPFSDAEIAQQRRDVQKVLQDILALQEELRERHVDAWAAEEFGSARGLAEEADSIYRQRKFMQALEKYRTSLAALQEIRDSIPERIEKHLTEGNGALDSGDAEGAHTAFDLVLTISEDHPRGKKGKVRAEKLPEAWQHFSRGKEAFAAQDLDTAHDALRQSLEVDGETRPAKALLPEVLAAIKDRDYSEAMSAGYAAISEGDFSAALEAFRNAQKLKPGEEDPEVGIQQAKSGLTQTRIDSLFARARQQEASEEWHGAVKSYDKLLEIDKSLVSAITGKARSEARAELDDRLTELLNDPLSLGSSKQNQYARSVLKDARGINATSPKLQGQIDSLETALTKAVIPVPVKLQSDATTQVTIYHVGRLGNFNEREIPLKPGRYTAVGTRAGYRDVRREFTVVPGEEPPVVVIQCAEKINSANNS</sequence>
<keyword evidence="3" id="KW-1133">Transmembrane helix</keyword>
<feature type="transmembrane region" description="Helical" evidence="3">
    <location>
        <begin position="49"/>
        <end position="67"/>
    </location>
</feature>
<feature type="region of interest" description="Disordered" evidence="2">
    <location>
        <begin position="1"/>
        <end position="42"/>
    </location>
</feature>
<feature type="compositionally biased region" description="Low complexity" evidence="2">
    <location>
        <begin position="81"/>
        <end position="97"/>
    </location>
</feature>
<dbReference type="Proteomes" id="UP000095672">
    <property type="component" value="Chromosome"/>
</dbReference>
<feature type="compositionally biased region" description="Basic and acidic residues" evidence="2">
    <location>
        <begin position="1"/>
        <end position="12"/>
    </location>
</feature>
<dbReference type="InterPro" id="IPR019734">
    <property type="entry name" value="TPR_rpt"/>
</dbReference>
<dbReference type="EMBL" id="CP014143">
    <property type="protein sequence ID" value="AOS96978.1"/>
    <property type="molecule type" value="Genomic_DNA"/>
</dbReference>
<dbReference type="SMART" id="SM00028">
    <property type="entry name" value="TPR"/>
    <property type="match status" value="4"/>
</dbReference>
<feature type="region of interest" description="Disordered" evidence="2">
    <location>
        <begin position="75"/>
        <end position="98"/>
    </location>
</feature>
<accession>A0A1C9W774</accession>
<evidence type="ECO:0000313" key="4">
    <source>
        <dbReference type="EMBL" id="AOS96978.1"/>
    </source>
</evidence>
<dbReference type="STRING" id="1769779.AUP74_01542"/>
<dbReference type="RefSeq" id="WP_069947055.1">
    <property type="nucleotide sequence ID" value="NZ_CP014143.1"/>
</dbReference>